<evidence type="ECO:0000313" key="3">
    <source>
        <dbReference type="Proteomes" id="UP000315750"/>
    </source>
</evidence>
<dbReference type="Pfam" id="PF00293">
    <property type="entry name" value="NUDIX"/>
    <property type="match status" value="1"/>
</dbReference>
<proteinExistence type="predicted"/>
<dbReference type="InterPro" id="IPR015797">
    <property type="entry name" value="NUDIX_hydrolase-like_dom_sf"/>
</dbReference>
<dbReference type="InterPro" id="IPR000086">
    <property type="entry name" value="NUDIX_hydrolase_dom"/>
</dbReference>
<dbReference type="OrthoDB" id="9787476at2"/>
<dbReference type="PANTHER" id="PTHR43736">
    <property type="entry name" value="ADP-RIBOSE PYROPHOSPHATASE"/>
    <property type="match status" value="1"/>
</dbReference>
<protein>
    <submittedName>
        <fullName evidence="2">NUDIX domain protein</fullName>
    </submittedName>
</protein>
<dbReference type="Proteomes" id="UP000315750">
    <property type="component" value="Chromosome"/>
</dbReference>
<evidence type="ECO:0000313" key="2">
    <source>
        <dbReference type="EMBL" id="QDU54506.1"/>
    </source>
</evidence>
<dbReference type="Gene3D" id="3.90.79.10">
    <property type="entry name" value="Nucleoside Triphosphate Pyrophosphohydrolase"/>
    <property type="match status" value="1"/>
</dbReference>
<reference evidence="2 3" key="1">
    <citation type="submission" date="2019-02" db="EMBL/GenBank/DDBJ databases">
        <title>Deep-cultivation of Planctomycetes and their phenomic and genomic characterization uncovers novel biology.</title>
        <authorList>
            <person name="Wiegand S."/>
            <person name="Jogler M."/>
            <person name="Boedeker C."/>
            <person name="Pinto D."/>
            <person name="Vollmers J."/>
            <person name="Rivas-Marin E."/>
            <person name="Kohn T."/>
            <person name="Peeters S.H."/>
            <person name="Heuer A."/>
            <person name="Rast P."/>
            <person name="Oberbeckmann S."/>
            <person name="Bunk B."/>
            <person name="Jeske O."/>
            <person name="Meyerdierks A."/>
            <person name="Storesund J.E."/>
            <person name="Kallscheuer N."/>
            <person name="Luecker S."/>
            <person name="Lage O.M."/>
            <person name="Pohl T."/>
            <person name="Merkel B.J."/>
            <person name="Hornburger P."/>
            <person name="Mueller R.-W."/>
            <person name="Bruemmer F."/>
            <person name="Labrenz M."/>
            <person name="Spormann A.M."/>
            <person name="Op den Camp H."/>
            <person name="Overmann J."/>
            <person name="Amann R."/>
            <person name="Jetten M.S.M."/>
            <person name="Mascher T."/>
            <person name="Medema M.H."/>
            <person name="Devos D.P."/>
            <person name="Kaster A.-K."/>
            <person name="Ovreas L."/>
            <person name="Rohde M."/>
            <person name="Galperin M.Y."/>
            <person name="Jogler C."/>
        </authorList>
    </citation>
    <scope>NUCLEOTIDE SEQUENCE [LARGE SCALE GENOMIC DNA]</scope>
    <source>
        <strain evidence="2 3">Pan181</strain>
    </source>
</reference>
<dbReference type="KEGG" id="amuc:Pan181_06880"/>
<dbReference type="EMBL" id="CP036278">
    <property type="protein sequence ID" value="QDU54506.1"/>
    <property type="molecule type" value="Genomic_DNA"/>
</dbReference>
<dbReference type="SUPFAM" id="SSF55811">
    <property type="entry name" value="Nudix"/>
    <property type="match status" value="1"/>
</dbReference>
<sequence length="191" mass="21894">MHRYNLLQMLERYLALYPNEQPMVARITALVEQHTDCFERTCKPGHITGSAWVVSSDHQQAALVHHRKLGKWLQPGGHADGDGDVVQVAWREATEETGLTDITLYQLEGTLVPLDVDVHEIPARYDQQGQLIEEAHEHHDIRFLFIAGANQTLVTSEESHAVEWFDQQELRDRIEEESVLRLIEKAAEWLA</sequence>
<gene>
    <name evidence="2" type="ORF">Pan181_06880</name>
</gene>
<name>A0A518AIG3_9BACT</name>
<feature type="domain" description="Nudix hydrolase" evidence="1">
    <location>
        <begin position="44"/>
        <end position="187"/>
    </location>
</feature>
<dbReference type="AlphaFoldDB" id="A0A518AIG3"/>
<dbReference type="RefSeq" id="WP_145245476.1">
    <property type="nucleotide sequence ID" value="NZ_CP036278.1"/>
</dbReference>
<dbReference type="PROSITE" id="PS51462">
    <property type="entry name" value="NUDIX"/>
    <property type="match status" value="1"/>
</dbReference>
<evidence type="ECO:0000259" key="1">
    <source>
        <dbReference type="PROSITE" id="PS51462"/>
    </source>
</evidence>
<organism evidence="2 3">
    <name type="scientific">Aeoliella mucimassa</name>
    <dbReference type="NCBI Taxonomy" id="2527972"/>
    <lineage>
        <taxon>Bacteria</taxon>
        <taxon>Pseudomonadati</taxon>
        <taxon>Planctomycetota</taxon>
        <taxon>Planctomycetia</taxon>
        <taxon>Pirellulales</taxon>
        <taxon>Lacipirellulaceae</taxon>
        <taxon>Aeoliella</taxon>
    </lineage>
</organism>
<dbReference type="CDD" id="cd03674">
    <property type="entry name" value="NUDIX_Hydrolase"/>
    <property type="match status" value="1"/>
</dbReference>
<accession>A0A518AIG3</accession>
<dbReference type="PANTHER" id="PTHR43736:SF1">
    <property type="entry name" value="DIHYDRONEOPTERIN TRIPHOSPHATE DIPHOSPHATASE"/>
    <property type="match status" value="1"/>
</dbReference>
<keyword evidence="3" id="KW-1185">Reference proteome</keyword>